<sequence>MRAFGWIILLRETGLISGAPQWAGLVSGPVELLYNEVTVISGTAWSARPASSAWAASS</sequence>
<protein>
    <submittedName>
        <fullName evidence="1">Uncharacterized protein</fullName>
    </submittedName>
</protein>
<name>A0ABV9KPB6_9RHOB</name>
<evidence type="ECO:0000313" key="1">
    <source>
        <dbReference type="EMBL" id="MFC4671654.1"/>
    </source>
</evidence>
<dbReference type="Proteomes" id="UP001595973">
    <property type="component" value="Unassembled WGS sequence"/>
</dbReference>
<accession>A0ABV9KPB6</accession>
<gene>
    <name evidence="1" type="ORF">ACFO5X_24095</name>
</gene>
<organism evidence="1 2">
    <name type="scientific">Seohaeicola nanhaiensis</name>
    <dbReference type="NCBI Taxonomy" id="1387282"/>
    <lineage>
        <taxon>Bacteria</taxon>
        <taxon>Pseudomonadati</taxon>
        <taxon>Pseudomonadota</taxon>
        <taxon>Alphaproteobacteria</taxon>
        <taxon>Rhodobacterales</taxon>
        <taxon>Roseobacteraceae</taxon>
        <taxon>Seohaeicola</taxon>
    </lineage>
</organism>
<comment type="caution">
    <text evidence="1">The sequence shown here is derived from an EMBL/GenBank/DDBJ whole genome shotgun (WGS) entry which is preliminary data.</text>
</comment>
<reference evidence="2" key="1">
    <citation type="journal article" date="2019" name="Int. J. Syst. Evol. Microbiol.">
        <title>The Global Catalogue of Microorganisms (GCM) 10K type strain sequencing project: providing services to taxonomists for standard genome sequencing and annotation.</title>
        <authorList>
            <consortium name="The Broad Institute Genomics Platform"/>
            <consortium name="The Broad Institute Genome Sequencing Center for Infectious Disease"/>
            <person name="Wu L."/>
            <person name="Ma J."/>
        </authorList>
    </citation>
    <scope>NUCLEOTIDE SEQUENCE [LARGE SCALE GENOMIC DNA]</scope>
    <source>
        <strain evidence="2">CGMCC 4.7283</strain>
    </source>
</reference>
<evidence type="ECO:0000313" key="2">
    <source>
        <dbReference type="Proteomes" id="UP001595973"/>
    </source>
</evidence>
<dbReference type="RefSeq" id="WP_380722419.1">
    <property type="nucleotide sequence ID" value="NZ_JBHSGI010000034.1"/>
</dbReference>
<dbReference type="EMBL" id="JBHSGI010000034">
    <property type="protein sequence ID" value="MFC4671654.1"/>
    <property type="molecule type" value="Genomic_DNA"/>
</dbReference>
<keyword evidence="2" id="KW-1185">Reference proteome</keyword>
<proteinExistence type="predicted"/>